<dbReference type="InterPro" id="IPR036291">
    <property type="entry name" value="NAD(P)-bd_dom_sf"/>
</dbReference>
<dbReference type="InterPro" id="IPR013752">
    <property type="entry name" value="KPA_reductase"/>
</dbReference>
<dbReference type="SUPFAM" id="SSF51735">
    <property type="entry name" value="NAD(P)-binding Rossmann-fold domains"/>
    <property type="match status" value="1"/>
</dbReference>
<keyword evidence="3 7" id="KW-0560">Oxidoreductase</keyword>
<evidence type="ECO:0000313" key="8">
    <source>
        <dbReference type="Proteomes" id="UP000569914"/>
    </source>
</evidence>
<feature type="domain" description="Ketopantoate reductase N-terminal" evidence="5">
    <location>
        <begin position="5"/>
        <end position="163"/>
    </location>
</feature>
<evidence type="ECO:0000256" key="1">
    <source>
        <dbReference type="ARBA" id="ARBA00007870"/>
    </source>
</evidence>
<dbReference type="Gene3D" id="1.10.1040.10">
    <property type="entry name" value="N-(1-d-carboxylethyl)-l-norvaline Dehydrogenase, domain 2"/>
    <property type="match status" value="1"/>
</dbReference>
<dbReference type="SUPFAM" id="SSF48179">
    <property type="entry name" value="6-phosphogluconate dehydrogenase C-terminal domain-like"/>
    <property type="match status" value="1"/>
</dbReference>
<keyword evidence="2" id="KW-0521">NADP</keyword>
<dbReference type="PANTHER" id="PTHR43765:SF2">
    <property type="entry name" value="2-DEHYDROPANTOATE 2-REDUCTASE"/>
    <property type="match status" value="1"/>
</dbReference>
<dbReference type="GO" id="GO:0008677">
    <property type="term" value="F:2-dehydropantoate 2-reductase activity"/>
    <property type="evidence" value="ECO:0007669"/>
    <property type="project" value="UniProtKB-EC"/>
</dbReference>
<reference evidence="7 8" key="1">
    <citation type="submission" date="2020-07" db="EMBL/GenBank/DDBJ databases">
        <title>Sequencing the genomes of 1000 actinobacteria strains.</title>
        <authorList>
            <person name="Klenk H.-P."/>
        </authorList>
    </citation>
    <scope>NUCLEOTIDE SEQUENCE [LARGE SCALE GENOMIC DNA]</scope>
    <source>
        <strain evidence="7 8">DSM 22083</strain>
    </source>
</reference>
<accession>A0A7Y9IAJ4</accession>
<comment type="caution">
    <text evidence="7">The sequence shown here is derived from an EMBL/GenBank/DDBJ whole genome shotgun (WGS) entry which is preliminary data.</text>
</comment>
<protein>
    <submittedName>
        <fullName evidence="7">2-dehydropantoate 2-reductase</fullName>
        <ecNumber evidence="7">1.1.1.169</ecNumber>
    </submittedName>
</protein>
<feature type="domain" description="Ketopantoate reductase C-terminal" evidence="6">
    <location>
        <begin position="220"/>
        <end position="318"/>
    </location>
</feature>
<comment type="similarity">
    <text evidence="1">Belongs to the ketopantoate reductase family.</text>
</comment>
<gene>
    <name evidence="7" type="ORF">BKA15_004579</name>
</gene>
<dbReference type="GO" id="GO:0050661">
    <property type="term" value="F:NADP binding"/>
    <property type="evidence" value="ECO:0007669"/>
    <property type="project" value="TreeGrafter"/>
</dbReference>
<feature type="region of interest" description="Disordered" evidence="4">
    <location>
        <begin position="320"/>
        <end position="344"/>
    </location>
</feature>
<keyword evidence="8" id="KW-1185">Reference proteome</keyword>
<dbReference type="PANTHER" id="PTHR43765">
    <property type="entry name" value="2-DEHYDROPANTOATE 2-REDUCTASE-RELATED"/>
    <property type="match status" value="1"/>
</dbReference>
<name>A0A7Y9IAJ4_9ACTN</name>
<evidence type="ECO:0000259" key="5">
    <source>
        <dbReference type="Pfam" id="PF02558"/>
    </source>
</evidence>
<evidence type="ECO:0000313" key="7">
    <source>
        <dbReference type="EMBL" id="NYE73250.1"/>
    </source>
</evidence>
<dbReference type="AlphaFoldDB" id="A0A7Y9IAJ4"/>
<dbReference type="Gene3D" id="3.40.50.720">
    <property type="entry name" value="NAD(P)-binding Rossmann-like Domain"/>
    <property type="match status" value="1"/>
</dbReference>
<dbReference type="Pfam" id="PF02558">
    <property type="entry name" value="ApbA"/>
    <property type="match status" value="1"/>
</dbReference>
<dbReference type="InterPro" id="IPR008927">
    <property type="entry name" value="6-PGluconate_DH-like_C_sf"/>
</dbReference>
<organism evidence="7 8">
    <name type="scientific">Microlunatus parietis</name>
    <dbReference type="NCBI Taxonomy" id="682979"/>
    <lineage>
        <taxon>Bacteria</taxon>
        <taxon>Bacillati</taxon>
        <taxon>Actinomycetota</taxon>
        <taxon>Actinomycetes</taxon>
        <taxon>Propionibacteriales</taxon>
        <taxon>Propionibacteriaceae</taxon>
        <taxon>Microlunatus</taxon>
    </lineage>
</organism>
<dbReference type="Pfam" id="PF08546">
    <property type="entry name" value="ApbA_C"/>
    <property type="match status" value="1"/>
</dbReference>
<evidence type="ECO:0000259" key="6">
    <source>
        <dbReference type="Pfam" id="PF08546"/>
    </source>
</evidence>
<dbReference type="GO" id="GO:0005737">
    <property type="term" value="C:cytoplasm"/>
    <property type="evidence" value="ECO:0007669"/>
    <property type="project" value="TreeGrafter"/>
</dbReference>
<dbReference type="Proteomes" id="UP000569914">
    <property type="component" value="Unassembled WGS sequence"/>
</dbReference>
<evidence type="ECO:0000256" key="4">
    <source>
        <dbReference type="SAM" id="MobiDB-lite"/>
    </source>
</evidence>
<dbReference type="InterPro" id="IPR050838">
    <property type="entry name" value="Ketopantoate_reductase"/>
</dbReference>
<dbReference type="InterPro" id="IPR013332">
    <property type="entry name" value="KPR_N"/>
</dbReference>
<dbReference type="EMBL" id="JACCBU010000001">
    <property type="protein sequence ID" value="NYE73250.1"/>
    <property type="molecule type" value="Genomic_DNA"/>
</dbReference>
<dbReference type="InterPro" id="IPR013328">
    <property type="entry name" value="6PGD_dom2"/>
</dbReference>
<sequence length="344" mass="35954">MRRYIIIGAGAIGGAIGGRLTQAGLPTVLVARGDHLAALRRSGLRLRDPDADVTVPVTAVGAPAELELTPDDVLVLSTKTHQAQAALTEWVDQPVHADGRVLGTAGELLPLLTALNGVASERIALRYFRRVYGVCVWLPAVHLVPGEVIVRAAPSTGTLHVGRVPAGTAGPDDHELLAELKHDWERAPLVVPLPADVMPWKYRKLISNLGNIFQALDGGSGDHRALVAAAVAEARNVLAGAGIPVTSDEEEAATRANSFTVRPVPGQPAQLGGSTWQSLARGSGSVETDYLNGEIVRIANEYGLPAPVNTRVAALARAAARSGQRPGDVTAEQLGRDLGLAEAP</sequence>
<evidence type="ECO:0000256" key="2">
    <source>
        <dbReference type="ARBA" id="ARBA00022857"/>
    </source>
</evidence>
<evidence type="ECO:0000256" key="3">
    <source>
        <dbReference type="ARBA" id="ARBA00023002"/>
    </source>
</evidence>
<dbReference type="RefSeq" id="WP_179754608.1">
    <property type="nucleotide sequence ID" value="NZ_JACCBU010000001.1"/>
</dbReference>
<dbReference type="EC" id="1.1.1.169" evidence="7"/>
<proteinExistence type="inferred from homology"/>